<reference evidence="6 7" key="1">
    <citation type="journal article" date="2016" name="Front. Microbiol.">
        <title>Single-Cell (Meta-)Genomics of a Dimorphic Candidatus Thiomargarita nelsonii Reveals Genomic Plasticity.</title>
        <authorList>
            <person name="Flood B.E."/>
            <person name="Fliss P."/>
            <person name="Jones D.S."/>
            <person name="Dick G.J."/>
            <person name="Jain S."/>
            <person name="Kaster A.K."/>
            <person name="Winkel M."/>
            <person name="Mussmann M."/>
            <person name="Bailey J."/>
        </authorList>
    </citation>
    <scope>NUCLEOTIDE SEQUENCE [LARGE SCALE GENOMIC DNA]</scope>
    <source>
        <strain evidence="6">Hydrate Ridge</strain>
    </source>
</reference>
<dbReference type="CDD" id="cd08419">
    <property type="entry name" value="PBP2_CbbR_RubisCO_like"/>
    <property type="match status" value="1"/>
</dbReference>
<dbReference type="SUPFAM" id="SSF46785">
    <property type="entry name" value="Winged helix' DNA-binding domain"/>
    <property type="match status" value="1"/>
</dbReference>
<dbReference type="PANTHER" id="PTHR30126:SF5">
    <property type="entry name" value="HTH-TYPE TRANSCRIPTIONAL ACTIVATOR CMPR"/>
    <property type="match status" value="1"/>
</dbReference>
<evidence type="ECO:0000256" key="4">
    <source>
        <dbReference type="ARBA" id="ARBA00023163"/>
    </source>
</evidence>
<gene>
    <name evidence="6" type="ORF">PN36_07475</name>
</gene>
<keyword evidence="4" id="KW-0804">Transcription</keyword>
<dbReference type="Gene3D" id="1.10.10.10">
    <property type="entry name" value="Winged helix-like DNA-binding domain superfamily/Winged helix DNA-binding domain"/>
    <property type="match status" value="1"/>
</dbReference>
<dbReference type="Pfam" id="PF03466">
    <property type="entry name" value="LysR_substrate"/>
    <property type="match status" value="1"/>
</dbReference>
<dbReference type="EMBL" id="JSZA02000021">
    <property type="protein sequence ID" value="KHD09266.1"/>
    <property type="molecule type" value="Genomic_DNA"/>
</dbReference>
<comment type="caution">
    <text evidence="6">The sequence shown here is derived from an EMBL/GenBank/DDBJ whole genome shotgun (WGS) entry which is preliminary data.</text>
</comment>
<evidence type="ECO:0000313" key="7">
    <source>
        <dbReference type="Proteomes" id="UP000030428"/>
    </source>
</evidence>
<proteinExistence type="inferred from homology"/>
<dbReference type="PRINTS" id="PR00039">
    <property type="entry name" value="HTHLYSR"/>
</dbReference>
<sequence length="317" mass="35387">MHMTLRQLTLFKAVAQHLSFTRAAAELCLTQPAVSIQIKQLEGHMGMSLFEQIGKRIFLTDAGRELYGACEDIFARIDALEISLNELQGSIKGQLKLSVVTTAAYFTPHLFKAFLQQYPQVHLNLNVTNRTSILERLANNEDDLVIMGQVPERLHVTAHQFLENPLVVLAPPQHPLVEQSNIPLKRLAQETILFREVGSGTRLAIERCFATQDLELQTNMELGSSDAIKQGVMAGLGISVLSQHTVTLELATGALKLLDVENFPLKRYWYVAHLTEKKLSLVARTFLDFLLTNSQNVIQDVYQLLNDGGQGLSELSK</sequence>
<dbReference type="GO" id="GO:0003700">
    <property type="term" value="F:DNA-binding transcription factor activity"/>
    <property type="evidence" value="ECO:0007669"/>
    <property type="project" value="InterPro"/>
</dbReference>
<dbReference type="PANTHER" id="PTHR30126">
    <property type="entry name" value="HTH-TYPE TRANSCRIPTIONAL REGULATOR"/>
    <property type="match status" value="1"/>
</dbReference>
<dbReference type="PROSITE" id="PS50931">
    <property type="entry name" value="HTH_LYSR"/>
    <property type="match status" value="1"/>
</dbReference>
<dbReference type="InterPro" id="IPR036390">
    <property type="entry name" value="WH_DNA-bd_sf"/>
</dbReference>
<accession>A0A0A6RZE8</accession>
<dbReference type="AlphaFoldDB" id="A0A0A6RZE8"/>
<evidence type="ECO:0000259" key="5">
    <source>
        <dbReference type="PROSITE" id="PS50931"/>
    </source>
</evidence>
<keyword evidence="7" id="KW-1185">Reference proteome</keyword>
<evidence type="ECO:0000256" key="2">
    <source>
        <dbReference type="ARBA" id="ARBA00023015"/>
    </source>
</evidence>
<dbReference type="InterPro" id="IPR005119">
    <property type="entry name" value="LysR_subst-bd"/>
</dbReference>
<dbReference type="SUPFAM" id="SSF53850">
    <property type="entry name" value="Periplasmic binding protein-like II"/>
    <property type="match status" value="1"/>
</dbReference>
<protein>
    <submittedName>
        <fullName evidence="6">LysR family transcriptional regulator</fullName>
    </submittedName>
</protein>
<dbReference type="InterPro" id="IPR036388">
    <property type="entry name" value="WH-like_DNA-bd_sf"/>
</dbReference>
<dbReference type="Pfam" id="PF00126">
    <property type="entry name" value="HTH_1"/>
    <property type="match status" value="1"/>
</dbReference>
<feature type="domain" description="HTH lysR-type" evidence="5">
    <location>
        <begin position="3"/>
        <end position="60"/>
    </location>
</feature>
<evidence type="ECO:0000256" key="1">
    <source>
        <dbReference type="ARBA" id="ARBA00009437"/>
    </source>
</evidence>
<organism evidence="6 7">
    <name type="scientific">Candidatus Thiomargarita nelsonii</name>
    <dbReference type="NCBI Taxonomy" id="1003181"/>
    <lineage>
        <taxon>Bacteria</taxon>
        <taxon>Pseudomonadati</taxon>
        <taxon>Pseudomonadota</taxon>
        <taxon>Gammaproteobacteria</taxon>
        <taxon>Thiotrichales</taxon>
        <taxon>Thiotrichaceae</taxon>
        <taxon>Thiomargarita</taxon>
    </lineage>
</organism>
<keyword evidence="3" id="KW-0238">DNA-binding</keyword>
<dbReference type="InterPro" id="IPR000847">
    <property type="entry name" value="LysR_HTH_N"/>
</dbReference>
<dbReference type="Gene3D" id="3.40.190.290">
    <property type="match status" value="1"/>
</dbReference>
<dbReference type="GO" id="GO:0000976">
    <property type="term" value="F:transcription cis-regulatory region binding"/>
    <property type="evidence" value="ECO:0007669"/>
    <property type="project" value="TreeGrafter"/>
</dbReference>
<keyword evidence="2" id="KW-0805">Transcription regulation</keyword>
<evidence type="ECO:0000313" key="6">
    <source>
        <dbReference type="EMBL" id="KHD09266.1"/>
    </source>
</evidence>
<dbReference type="FunFam" id="1.10.10.10:FF:000001">
    <property type="entry name" value="LysR family transcriptional regulator"/>
    <property type="match status" value="1"/>
</dbReference>
<dbReference type="Proteomes" id="UP000030428">
    <property type="component" value="Unassembled WGS sequence"/>
</dbReference>
<comment type="similarity">
    <text evidence="1">Belongs to the LysR transcriptional regulatory family.</text>
</comment>
<name>A0A0A6RZE8_9GAMM</name>
<evidence type="ECO:0000256" key="3">
    <source>
        <dbReference type="ARBA" id="ARBA00023125"/>
    </source>
</evidence>